<reference evidence="1 2" key="1">
    <citation type="journal article" date="2015" name="Sci. Rep.">
        <title>Unraveling adaptation of Pontibacter korlensis to radiation and infertility in desert through complete genome and comparative transcriptomic analysis.</title>
        <authorList>
            <person name="Dai J."/>
            <person name="Dai W."/>
            <person name="Qiu C."/>
            <person name="Yang Z."/>
            <person name="Zhang Y."/>
            <person name="Zhou M."/>
            <person name="Zhang L."/>
            <person name="Fang C."/>
            <person name="Gao Q."/>
            <person name="Yang Q."/>
            <person name="Li X."/>
            <person name="Wang Z."/>
            <person name="Wang Z."/>
            <person name="Jia Z."/>
            <person name="Chen X."/>
        </authorList>
    </citation>
    <scope>NUCLEOTIDE SEQUENCE [LARGE SCALE GENOMIC DNA]</scope>
    <source>
        <strain evidence="1 2">X14-1T</strain>
    </source>
</reference>
<evidence type="ECO:0008006" key="3">
    <source>
        <dbReference type="Google" id="ProtNLM"/>
    </source>
</evidence>
<dbReference type="AlphaFoldDB" id="A0A0E3ZEP5"/>
<dbReference type="STRING" id="400092.PKOR_13140"/>
<dbReference type="RefSeq" id="WP_046311329.1">
    <property type="nucleotide sequence ID" value="NZ_CBCSCY010000003.1"/>
</dbReference>
<evidence type="ECO:0000313" key="1">
    <source>
        <dbReference type="EMBL" id="AKD03884.1"/>
    </source>
</evidence>
<gene>
    <name evidence="1" type="ORF">PKOR_13140</name>
</gene>
<dbReference type="EMBL" id="CP009621">
    <property type="protein sequence ID" value="AKD03884.1"/>
    <property type="molecule type" value="Genomic_DNA"/>
</dbReference>
<dbReference type="PATRIC" id="fig|400092.3.peg.2867"/>
<proteinExistence type="predicted"/>
<dbReference type="Proteomes" id="UP000033109">
    <property type="component" value="Chromosome"/>
</dbReference>
<organism evidence="1 2">
    <name type="scientific">Pontibacter korlensis</name>
    <dbReference type="NCBI Taxonomy" id="400092"/>
    <lineage>
        <taxon>Bacteria</taxon>
        <taxon>Pseudomonadati</taxon>
        <taxon>Bacteroidota</taxon>
        <taxon>Cytophagia</taxon>
        <taxon>Cytophagales</taxon>
        <taxon>Hymenobacteraceae</taxon>
        <taxon>Pontibacter</taxon>
    </lineage>
</organism>
<evidence type="ECO:0000313" key="2">
    <source>
        <dbReference type="Proteomes" id="UP000033109"/>
    </source>
</evidence>
<protein>
    <recommendedName>
        <fullName evidence="3">STAS/SEC14 domain-containing protein</fullName>
    </recommendedName>
</protein>
<keyword evidence="2" id="KW-1185">Reference proteome</keyword>
<sequence length="141" mass="16357">MSEKEITIIDEPEFLIFVRPTEQLMVVQAKGVVPSRIYRKGLSAAIETAIEMQLKFWLVNNKAGGIISTEDQIWATEITVPRLASASRLKKMAFIVPDDVLSKLILENLMDLSRPIYPFEMQFFDRLEDAYRWFRDTEKTL</sequence>
<dbReference type="OrthoDB" id="852611at2"/>
<accession>A0A0E3ZEP5</accession>
<name>A0A0E3ZEP5_9BACT</name>
<dbReference type="KEGG" id="pko:PKOR_13140"/>
<dbReference type="HOGENOM" id="CLU_128678_0_0_10"/>